<sequence>MEHDSLENLKAFLEEELYLIPEDLRKLEEELQGAESPNQIPMLSPENTSLSGDPEAKEDTVDLEELKEEIKPDPIPVSGNFSKGILILHEESELGPEVLDMLVKMINACGHSMNEVGMISSENLENRSLEEFQALNAHVVLKFGRIKHPINAIPANPYEIYSEEETEYLFADALSVIAEDKPLKIKLWKSLQILFNLSSGTK</sequence>
<evidence type="ECO:0000313" key="3">
    <source>
        <dbReference type="Proteomes" id="UP000248917"/>
    </source>
</evidence>
<reference evidence="2 3" key="1">
    <citation type="submission" date="2018-06" db="EMBL/GenBank/DDBJ databases">
        <title>Genomic Encyclopedia of Archaeal and Bacterial Type Strains, Phase II (KMG-II): from individual species to whole genera.</title>
        <authorList>
            <person name="Goeker M."/>
        </authorList>
    </citation>
    <scope>NUCLEOTIDE SEQUENCE [LARGE SCALE GENOMIC DNA]</scope>
    <source>
        <strain evidence="2 3">T4</strain>
    </source>
</reference>
<evidence type="ECO:0000256" key="1">
    <source>
        <dbReference type="SAM" id="MobiDB-lite"/>
    </source>
</evidence>
<comment type="caution">
    <text evidence="2">The sequence shown here is derived from an EMBL/GenBank/DDBJ whole genome shotgun (WGS) entry which is preliminary data.</text>
</comment>
<protein>
    <submittedName>
        <fullName evidence="2">Uncharacterized protein</fullName>
    </submittedName>
</protein>
<dbReference type="EMBL" id="QKTX01000007">
    <property type="protein sequence ID" value="PZV83062.1"/>
    <property type="molecule type" value="Genomic_DNA"/>
</dbReference>
<dbReference type="OrthoDB" id="824384at2"/>
<proteinExistence type="predicted"/>
<accession>A0A326RXM4</accession>
<dbReference type="AlphaFoldDB" id="A0A326RXM4"/>
<feature type="region of interest" description="Disordered" evidence="1">
    <location>
        <begin position="29"/>
        <end position="61"/>
    </location>
</feature>
<organism evidence="2 3">
    <name type="scientific">Algoriphagus aquaeductus</name>
    <dbReference type="NCBI Taxonomy" id="475299"/>
    <lineage>
        <taxon>Bacteria</taxon>
        <taxon>Pseudomonadati</taxon>
        <taxon>Bacteroidota</taxon>
        <taxon>Cytophagia</taxon>
        <taxon>Cytophagales</taxon>
        <taxon>Cyclobacteriaceae</taxon>
        <taxon>Algoriphagus</taxon>
    </lineage>
</organism>
<name>A0A326RXM4_9BACT</name>
<keyword evidence="3" id="KW-1185">Reference proteome</keyword>
<feature type="compositionally biased region" description="Polar residues" evidence="1">
    <location>
        <begin position="35"/>
        <end position="51"/>
    </location>
</feature>
<dbReference type="RefSeq" id="WP_111392878.1">
    <property type="nucleotide sequence ID" value="NZ_QKTX01000007.1"/>
</dbReference>
<dbReference type="Proteomes" id="UP000248917">
    <property type="component" value="Unassembled WGS sequence"/>
</dbReference>
<evidence type="ECO:0000313" key="2">
    <source>
        <dbReference type="EMBL" id="PZV83062.1"/>
    </source>
</evidence>
<gene>
    <name evidence="2" type="ORF">CLV31_10714</name>
</gene>